<feature type="transmembrane region" description="Helical" evidence="2">
    <location>
        <begin position="216"/>
        <end position="237"/>
    </location>
</feature>
<dbReference type="PANTHER" id="PTHR10728">
    <property type="entry name" value="CYTOSOLIC PHOSPHOLIPASE A2"/>
    <property type="match status" value="1"/>
</dbReference>
<dbReference type="Pfam" id="PF01734">
    <property type="entry name" value="Patatin"/>
    <property type="match status" value="1"/>
</dbReference>
<dbReference type="GO" id="GO:0046475">
    <property type="term" value="P:glycerophospholipid catabolic process"/>
    <property type="evidence" value="ECO:0007669"/>
    <property type="project" value="TreeGrafter"/>
</dbReference>
<reference evidence="4 5" key="1">
    <citation type="submission" date="2019-03" db="EMBL/GenBank/DDBJ databases">
        <title>Deep-cultivation of Planctomycetes and their phenomic and genomic characterization uncovers novel biology.</title>
        <authorList>
            <person name="Wiegand S."/>
            <person name="Jogler M."/>
            <person name="Boedeker C."/>
            <person name="Pinto D."/>
            <person name="Vollmers J."/>
            <person name="Rivas-Marin E."/>
            <person name="Kohn T."/>
            <person name="Peeters S.H."/>
            <person name="Heuer A."/>
            <person name="Rast P."/>
            <person name="Oberbeckmann S."/>
            <person name="Bunk B."/>
            <person name="Jeske O."/>
            <person name="Meyerdierks A."/>
            <person name="Storesund J.E."/>
            <person name="Kallscheuer N."/>
            <person name="Luecker S."/>
            <person name="Lage O.M."/>
            <person name="Pohl T."/>
            <person name="Merkel B.J."/>
            <person name="Hornburger P."/>
            <person name="Mueller R.-W."/>
            <person name="Bruemmer F."/>
            <person name="Labrenz M."/>
            <person name="Spormann A.M."/>
            <person name="Op den Camp H."/>
            <person name="Overmann J."/>
            <person name="Amann R."/>
            <person name="Jetten M.S.M."/>
            <person name="Mascher T."/>
            <person name="Medema M.H."/>
            <person name="Devos D.P."/>
            <person name="Kaster A.-K."/>
            <person name="Ovreas L."/>
            <person name="Rohde M."/>
            <person name="Galperin M.Y."/>
            <person name="Jogler C."/>
        </authorList>
    </citation>
    <scope>NUCLEOTIDE SEQUENCE [LARGE SCALE GENOMIC DNA]</scope>
    <source>
        <strain evidence="4 5">Enr17</strain>
    </source>
</reference>
<keyword evidence="2" id="KW-0472">Membrane</keyword>
<keyword evidence="5" id="KW-1185">Reference proteome</keyword>
<dbReference type="Gene3D" id="3.40.1090.10">
    <property type="entry name" value="Cytosolic phospholipase A2 catalytic domain"/>
    <property type="match status" value="2"/>
</dbReference>
<sequence>MMKNKPQGRLTLPDKVRIVEQDYIKKRRDAAQLNNDSQPPVGLALSGGGIRSATFALGVLQKLAKQNSLRLVDYMTTVSGGGYIGSCLSSLMSCPQPDTPSDADDVSIDQKAFSNFNLSDNFPLSRADQMHHLRKHGDFLILREGLFRKDVLRAVGLFLVGILSTFILLALPLLTTVGLSIAFISWVGEMPLTPDHLVCIKWSNWTMILARNDHHYLVMVIGVLAGVILAYLMPFIHSRWTNPGGNLGETEEDLVERTCLTSVFVGYYLIAGIFIAFLIEKNEPVAPRYFTFSNFLIPVFFSLGNLIGTMLYYTLFLCKRSTLWTIKRRSLSGATIAVTFNTTLVFLFMAFVAFCVWAVLGKHLGPKELGFYNSKTPPGMFFLVLSTLSFLVTRLFALRGNTPKSDSGPIAILASKIPLLILQIAVPLFLFCTFMICIEWVIYFAGITSTEKGILLAVISAILLLIFGFLIDINRLSIHYYYRDRLTETYLQTERHEAGELKLIREHSTMTIRDLNRSGEHKNNPFPYHIVLCALNLVGSRDLARRTRKSDHFIFSREYCGSSSTGYVPTDIYRNGTTKLATAMTISGAAASSNMGFQTSFVRAFALTMFNVRLGYWLLNPRVYDGECAATTSEEIIQYPAEKKPKKKWIEEKWRNKLRLFPPEYLEKSAWWPWFLRAELMSDTNSQERFINLSDGGHTGDNIGLYPLFQRRCQLIIASDAECDPGYSFSSLINVINQIYIDENVEVEIDVTKLRPDQDGDPGKAHYLIGKINYPEDPDRKGDAAQASTGWLIFLKSSLIHNYYKGTRNEAHHQRSDLKHEPPAVQSYAIHHKDFPHETTADQFFDDDQFEAYRALGSHVASSMFHSFENWRKEKYPDRTEQESDPTVKELIEWCEFEFNKPNEISEKAHKH</sequence>
<keyword evidence="2" id="KW-1133">Transmembrane helix</keyword>
<feature type="transmembrane region" description="Helical" evidence="2">
    <location>
        <begin position="454"/>
        <end position="473"/>
    </location>
</feature>
<feature type="transmembrane region" description="Helical" evidence="2">
    <location>
        <begin position="380"/>
        <end position="398"/>
    </location>
</feature>
<dbReference type="PANTHER" id="PTHR10728:SF40">
    <property type="entry name" value="PATATIN FAMILY PROTEIN"/>
    <property type="match status" value="1"/>
</dbReference>
<protein>
    <submittedName>
        <fullName evidence="4">Patatin-like phospholipase</fullName>
    </submittedName>
</protein>
<organism evidence="4 5">
    <name type="scientific">Gimesia fumaroli</name>
    <dbReference type="NCBI Taxonomy" id="2527976"/>
    <lineage>
        <taxon>Bacteria</taxon>
        <taxon>Pseudomonadati</taxon>
        <taxon>Planctomycetota</taxon>
        <taxon>Planctomycetia</taxon>
        <taxon>Planctomycetales</taxon>
        <taxon>Planctomycetaceae</taxon>
        <taxon>Gimesia</taxon>
    </lineage>
</organism>
<evidence type="ECO:0000256" key="1">
    <source>
        <dbReference type="ARBA" id="ARBA00023098"/>
    </source>
</evidence>
<keyword evidence="2" id="KW-0812">Transmembrane</keyword>
<evidence type="ECO:0000313" key="4">
    <source>
        <dbReference type="EMBL" id="QDV52200.1"/>
    </source>
</evidence>
<feature type="transmembrane region" description="Helical" evidence="2">
    <location>
        <begin position="291"/>
        <end position="315"/>
    </location>
</feature>
<dbReference type="GO" id="GO:0005829">
    <property type="term" value="C:cytosol"/>
    <property type="evidence" value="ECO:0007669"/>
    <property type="project" value="TreeGrafter"/>
</dbReference>
<dbReference type="SUPFAM" id="SSF52151">
    <property type="entry name" value="FabD/lysophospholipase-like"/>
    <property type="match status" value="1"/>
</dbReference>
<accession>A0A518IGI3</accession>
<dbReference type="Proteomes" id="UP000318313">
    <property type="component" value="Chromosome"/>
</dbReference>
<feature type="domain" description="PNPLA" evidence="3">
    <location>
        <begin position="43"/>
        <end position="153"/>
    </location>
</feature>
<dbReference type="GO" id="GO:0004623">
    <property type="term" value="F:phospholipase A2 activity"/>
    <property type="evidence" value="ECO:0007669"/>
    <property type="project" value="TreeGrafter"/>
</dbReference>
<dbReference type="InterPro" id="IPR002641">
    <property type="entry name" value="PNPLA_dom"/>
</dbReference>
<dbReference type="AlphaFoldDB" id="A0A518IGI3"/>
<feature type="transmembrane region" description="Helical" evidence="2">
    <location>
        <begin position="336"/>
        <end position="360"/>
    </location>
</feature>
<gene>
    <name evidence="4" type="ORF">Enr17x_42600</name>
</gene>
<keyword evidence="1" id="KW-0443">Lipid metabolism</keyword>
<feature type="transmembrane region" description="Helical" evidence="2">
    <location>
        <begin position="258"/>
        <end position="279"/>
    </location>
</feature>
<dbReference type="KEGG" id="gfm:Enr17x_42600"/>
<feature type="transmembrane region" description="Helical" evidence="2">
    <location>
        <begin position="419"/>
        <end position="442"/>
    </location>
</feature>
<dbReference type="EMBL" id="CP037452">
    <property type="protein sequence ID" value="QDV52200.1"/>
    <property type="molecule type" value="Genomic_DNA"/>
</dbReference>
<name>A0A518IGI3_9PLAN</name>
<feature type="transmembrane region" description="Helical" evidence="2">
    <location>
        <begin position="151"/>
        <end position="184"/>
    </location>
</feature>
<evidence type="ECO:0000313" key="5">
    <source>
        <dbReference type="Proteomes" id="UP000318313"/>
    </source>
</evidence>
<dbReference type="InterPro" id="IPR016035">
    <property type="entry name" value="Acyl_Trfase/lysoPLipase"/>
</dbReference>
<evidence type="ECO:0000256" key="2">
    <source>
        <dbReference type="SAM" id="Phobius"/>
    </source>
</evidence>
<proteinExistence type="predicted"/>
<evidence type="ECO:0000259" key="3">
    <source>
        <dbReference type="Pfam" id="PF01734"/>
    </source>
</evidence>